<feature type="region of interest" description="Disordered" evidence="1">
    <location>
        <begin position="1"/>
        <end position="87"/>
    </location>
</feature>
<dbReference type="Proteomes" id="UP000284702">
    <property type="component" value="Unassembled WGS sequence"/>
</dbReference>
<accession>A0A425DKW6</accession>
<protein>
    <submittedName>
        <fullName evidence="2">Uncharacterized protein</fullName>
    </submittedName>
</protein>
<reference evidence="2" key="1">
    <citation type="submission" date="2018-07" db="EMBL/GenBank/DDBJ databases">
        <title>Annotation of Aphanomyces astaci genome assembly.</title>
        <authorList>
            <person name="Studholme D.J."/>
        </authorList>
    </citation>
    <scope>NUCLEOTIDE SEQUENCE [LARGE SCALE GENOMIC DNA]</scope>
    <source>
        <strain evidence="2">Pc</strain>
    </source>
</reference>
<dbReference type="AlphaFoldDB" id="A0A425DKW6"/>
<evidence type="ECO:0000256" key="1">
    <source>
        <dbReference type="SAM" id="MobiDB-lite"/>
    </source>
</evidence>
<name>A0A425DKW6_APHAT</name>
<evidence type="ECO:0000313" key="2">
    <source>
        <dbReference type="EMBL" id="RQM29876.1"/>
    </source>
</evidence>
<gene>
    <name evidence="2" type="ORF">B5M09_013543</name>
</gene>
<feature type="compositionally biased region" description="Low complexity" evidence="1">
    <location>
        <begin position="1"/>
        <end position="30"/>
    </location>
</feature>
<dbReference type="EMBL" id="MZMZ02001088">
    <property type="protein sequence ID" value="RQM29876.1"/>
    <property type="molecule type" value="Genomic_DNA"/>
</dbReference>
<proteinExistence type="predicted"/>
<organism evidence="2 3">
    <name type="scientific">Aphanomyces astaci</name>
    <name type="common">Crayfish plague agent</name>
    <dbReference type="NCBI Taxonomy" id="112090"/>
    <lineage>
        <taxon>Eukaryota</taxon>
        <taxon>Sar</taxon>
        <taxon>Stramenopiles</taxon>
        <taxon>Oomycota</taxon>
        <taxon>Saprolegniomycetes</taxon>
        <taxon>Saprolegniales</taxon>
        <taxon>Verrucalvaceae</taxon>
        <taxon>Aphanomyces</taxon>
    </lineage>
</organism>
<evidence type="ECO:0000313" key="3">
    <source>
        <dbReference type="Proteomes" id="UP000284702"/>
    </source>
</evidence>
<comment type="caution">
    <text evidence="2">The sequence shown here is derived from an EMBL/GenBank/DDBJ whole genome shotgun (WGS) entry which is preliminary data.</text>
</comment>
<feature type="compositionally biased region" description="Polar residues" evidence="1">
    <location>
        <begin position="59"/>
        <end position="70"/>
    </location>
</feature>
<sequence length="204" mass="22233">MILVTGASSGAADASVSRKSGSSTTPGTTGLRVRPLLGPEDLEQCPNKSSRCPGVDSAFETSLPGTSMQLTKKARRSDPDAVEPLGASLQPPVDSAYAAVVARSPWERYSTTLVSFVPLSWHPRKGELDRAIRSFCEKYAHSIWNRSFMTSSGAAERVVEALMGSLLGSLFRVVLAYGVQLLRFLCYPHSYWRNSSERECPFEI</sequence>
<keyword evidence="3" id="KW-1185">Reference proteome</keyword>